<dbReference type="Pfam" id="PF14223">
    <property type="entry name" value="Retrotran_gag_2"/>
    <property type="match status" value="1"/>
</dbReference>
<proteinExistence type="predicted"/>
<keyword evidence="1" id="KW-0862">Zinc</keyword>
<feature type="domain" description="CCHC-type" evidence="3">
    <location>
        <begin position="251"/>
        <end position="266"/>
    </location>
</feature>
<dbReference type="Pfam" id="PF00098">
    <property type="entry name" value="zf-CCHC"/>
    <property type="match status" value="1"/>
</dbReference>
<keyword evidence="1" id="KW-0479">Metal-binding</keyword>
<gene>
    <name evidence="4" type="ORF">FSB_LOCUS30763</name>
</gene>
<name>A0A2N9GU68_FAGSY</name>
<dbReference type="GO" id="GO:0003676">
    <property type="term" value="F:nucleic acid binding"/>
    <property type="evidence" value="ECO:0007669"/>
    <property type="project" value="InterPro"/>
</dbReference>
<protein>
    <recommendedName>
        <fullName evidence="3">CCHC-type domain-containing protein</fullName>
    </recommendedName>
</protein>
<dbReference type="GO" id="GO:0008270">
    <property type="term" value="F:zinc ion binding"/>
    <property type="evidence" value="ECO:0007669"/>
    <property type="project" value="UniProtKB-KW"/>
</dbReference>
<evidence type="ECO:0000256" key="2">
    <source>
        <dbReference type="SAM" id="MobiDB-lite"/>
    </source>
</evidence>
<keyword evidence="1" id="KW-0863">Zinc-finger</keyword>
<feature type="region of interest" description="Disordered" evidence="2">
    <location>
        <begin position="185"/>
        <end position="210"/>
    </location>
</feature>
<feature type="compositionally biased region" description="Acidic residues" evidence="2">
    <location>
        <begin position="201"/>
        <end position="210"/>
    </location>
</feature>
<dbReference type="EMBL" id="OIVN01002347">
    <property type="protein sequence ID" value="SPD02881.1"/>
    <property type="molecule type" value="Genomic_DNA"/>
</dbReference>
<dbReference type="PROSITE" id="PS50158">
    <property type="entry name" value="ZF_CCHC"/>
    <property type="match status" value="1"/>
</dbReference>
<accession>A0A2N9GU68</accession>
<organism evidence="4">
    <name type="scientific">Fagus sylvatica</name>
    <name type="common">Beechnut</name>
    <dbReference type="NCBI Taxonomy" id="28930"/>
    <lineage>
        <taxon>Eukaryota</taxon>
        <taxon>Viridiplantae</taxon>
        <taxon>Streptophyta</taxon>
        <taxon>Embryophyta</taxon>
        <taxon>Tracheophyta</taxon>
        <taxon>Spermatophyta</taxon>
        <taxon>Magnoliopsida</taxon>
        <taxon>eudicotyledons</taxon>
        <taxon>Gunneridae</taxon>
        <taxon>Pentapetalae</taxon>
        <taxon>rosids</taxon>
        <taxon>fabids</taxon>
        <taxon>Fagales</taxon>
        <taxon>Fagaceae</taxon>
        <taxon>Fagus</taxon>
    </lineage>
</organism>
<evidence type="ECO:0000313" key="4">
    <source>
        <dbReference type="EMBL" id="SPD02881.1"/>
    </source>
</evidence>
<sequence>MFGESLQMALHIPTKTVEGETIVKLESEWNEADVKLIELNCKAMSSLYCALDPNEFNRVSGCDSAKEIWNKLEVTYEGTNQVKESKMSMLVHEYELFVMKKDENISEMSTRFTNIVNCLKSLGKIYTNEENVRKSLRSLPKRWEAKKTTIYEARDLKVLSLDELFGSLMKYELEMNSKVEEEEVKPKKNFALKSSHHDHDNSEEESDEEEEIALMTRKFKKFLKKKKGFGRRFPKKGENRGESSKNESPICYKCKKPGHYKNECPQVEENMKYKKKALKATWDDSDGSDSDNDSSDNEIANLCLWGYINESDRSEDEYASFCPLAFNDDESHRRSLLNGTWR</sequence>
<dbReference type="SUPFAM" id="SSF57756">
    <property type="entry name" value="Retrovirus zinc finger-like domains"/>
    <property type="match status" value="1"/>
</dbReference>
<evidence type="ECO:0000256" key="1">
    <source>
        <dbReference type="PROSITE-ProRule" id="PRU00047"/>
    </source>
</evidence>
<dbReference type="PANTHER" id="PTHR34676">
    <property type="entry name" value="DUF4219 DOMAIN-CONTAINING PROTEIN-RELATED"/>
    <property type="match status" value="1"/>
</dbReference>
<dbReference type="InterPro" id="IPR001878">
    <property type="entry name" value="Znf_CCHC"/>
</dbReference>
<dbReference type="AlphaFoldDB" id="A0A2N9GU68"/>
<dbReference type="PANTHER" id="PTHR34676:SF8">
    <property type="entry name" value="TRANSMEMBRANE PROTEIN"/>
    <property type="match status" value="1"/>
</dbReference>
<dbReference type="SMART" id="SM00343">
    <property type="entry name" value="ZnF_C2HC"/>
    <property type="match status" value="1"/>
</dbReference>
<dbReference type="InterPro" id="IPR036875">
    <property type="entry name" value="Znf_CCHC_sf"/>
</dbReference>
<reference evidence="4" key="1">
    <citation type="submission" date="2018-02" db="EMBL/GenBank/DDBJ databases">
        <authorList>
            <person name="Cohen D.B."/>
            <person name="Kent A.D."/>
        </authorList>
    </citation>
    <scope>NUCLEOTIDE SEQUENCE</scope>
</reference>
<evidence type="ECO:0000259" key="3">
    <source>
        <dbReference type="PROSITE" id="PS50158"/>
    </source>
</evidence>
<dbReference type="Gene3D" id="4.10.60.10">
    <property type="entry name" value="Zinc finger, CCHC-type"/>
    <property type="match status" value="1"/>
</dbReference>